<keyword evidence="4 10" id="KW-1133">Transmembrane helix</keyword>
<evidence type="ECO:0000256" key="3">
    <source>
        <dbReference type="ARBA" id="ARBA00022692"/>
    </source>
</evidence>
<comment type="caution">
    <text evidence="12">The sequence shown here is derived from an EMBL/GenBank/DDBJ whole genome shotgun (WGS) entry which is preliminary data.</text>
</comment>
<proteinExistence type="predicted"/>
<evidence type="ECO:0000313" key="13">
    <source>
        <dbReference type="Proteomes" id="UP001519460"/>
    </source>
</evidence>
<keyword evidence="8" id="KW-0807">Transducer</keyword>
<keyword evidence="7" id="KW-0675">Receptor</keyword>
<evidence type="ECO:0000256" key="8">
    <source>
        <dbReference type="ARBA" id="ARBA00023224"/>
    </source>
</evidence>
<keyword evidence="3 10" id="KW-0812">Transmembrane</keyword>
<name>A0ABD0L1H7_9CAEN</name>
<evidence type="ECO:0000256" key="2">
    <source>
        <dbReference type="ARBA" id="ARBA00022475"/>
    </source>
</evidence>
<dbReference type="PROSITE" id="PS50262">
    <property type="entry name" value="G_PROTEIN_RECEP_F1_2"/>
    <property type="match status" value="1"/>
</dbReference>
<dbReference type="InterPro" id="IPR017452">
    <property type="entry name" value="GPCR_Rhodpsn_7TM"/>
</dbReference>
<protein>
    <recommendedName>
        <fullName evidence="11">G-protein coupled receptors family 1 profile domain-containing protein</fullName>
    </recommendedName>
</protein>
<dbReference type="Gene3D" id="1.20.1070.10">
    <property type="entry name" value="Rhodopsin 7-helix transmembrane proteins"/>
    <property type="match status" value="1"/>
</dbReference>
<sequence>MNSTLAQETLDPEPESSAGCVHNSSGTKLERLDPALMTYYYGTISVLTVVNFVGNSIVLMTFYRHRDMRTPSNSFLCSLALSDMLAGLIYPVYNVSHVEKPAIKHTLGQWWVCLAIITEGTTLETCSSYGIVAIAFSRLLIISHPLRYRVYLTYRNCLVAVGLLWGTCHVVSFAAYMYHQRPRDYCNICRYEVMLPPDFNIYWDIFQFLVPLILMITANVWMAFKARSLVSLVCFMPDSLTPQIRKRDEAAWVRDFTLLMTTMTNYNDWTN</sequence>
<dbReference type="SUPFAM" id="SSF81321">
    <property type="entry name" value="Family A G protein-coupled receptor-like"/>
    <property type="match status" value="1"/>
</dbReference>
<evidence type="ECO:0000313" key="12">
    <source>
        <dbReference type="EMBL" id="KAK7492970.1"/>
    </source>
</evidence>
<evidence type="ECO:0000256" key="1">
    <source>
        <dbReference type="ARBA" id="ARBA00004651"/>
    </source>
</evidence>
<dbReference type="PANTHER" id="PTHR24248">
    <property type="entry name" value="ADRENERGIC RECEPTOR-RELATED G-PROTEIN COUPLED RECEPTOR"/>
    <property type="match status" value="1"/>
</dbReference>
<evidence type="ECO:0000256" key="5">
    <source>
        <dbReference type="ARBA" id="ARBA00023040"/>
    </source>
</evidence>
<feature type="transmembrane region" description="Helical" evidence="10">
    <location>
        <begin position="201"/>
        <end position="222"/>
    </location>
</feature>
<dbReference type="GO" id="GO:0004930">
    <property type="term" value="F:G protein-coupled receptor activity"/>
    <property type="evidence" value="ECO:0007669"/>
    <property type="project" value="UniProtKB-KW"/>
</dbReference>
<reference evidence="12 13" key="1">
    <citation type="journal article" date="2023" name="Sci. Data">
        <title>Genome assembly of the Korean intertidal mud-creeper Batillaria attramentaria.</title>
        <authorList>
            <person name="Patra A.K."/>
            <person name="Ho P.T."/>
            <person name="Jun S."/>
            <person name="Lee S.J."/>
            <person name="Kim Y."/>
            <person name="Won Y.J."/>
        </authorList>
    </citation>
    <scope>NUCLEOTIDE SEQUENCE [LARGE SCALE GENOMIC DNA]</scope>
    <source>
        <strain evidence="12">Wonlab-2016</strain>
    </source>
</reference>
<keyword evidence="13" id="KW-1185">Reference proteome</keyword>
<evidence type="ECO:0000256" key="4">
    <source>
        <dbReference type="ARBA" id="ARBA00022989"/>
    </source>
</evidence>
<evidence type="ECO:0000256" key="6">
    <source>
        <dbReference type="ARBA" id="ARBA00023136"/>
    </source>
</evidence>
<evidence type="ECO:0000256" key="7">
    <source>
        <dbReference type="ARBA" id="ARBA00023170"/>
    </source>
</evidence>
<dbReference type="EMBL" id="JACVVK020000097">
    <property type="protein sequence ID" value="KAK7492970.1"/>
    <property type="molecule type" value="Genomic_DNA"/>
</dbReference>
<feature type="transmembrane region" description="Helical" evidence="10">
    <location>
        <begin position="157"/>
        <end position="178"/>
    </location>
</feature>
<accession>A0ABD0L1H7</accession>
<evidence type="ECO:0000256" key="10">
    <source>
        <dbReference type="SAM" id="Phobius"/>
    </source>
</evidence>
<dbReference type="Pfam" id="PF00001">
    <property type="entry name" value="7tm_1"/>
    <property type="match status" value="1"/>
</dbReference>
<keyword evidence="6 10" id="KW-0472">Membrane</keyword>
<keyword evidence="5" id="KW-0297">G-protein coupled receptor</keyword>
<gene>
    <name evidence="12" type="ORF">BaRGS_00015700</name>
</gene>
<evidence type="ECO:0000256" key="9">
    <source>
        <dbReference type="SAM" id="MobiDB-lite"/>
    </source>
</evidence>
<keyword evidence="2" id="KW-1003">Cell membrane</keyword>
<feature type="transmembrane region" description="Helical" evidence="10">
    <location>
        <begin position="39"/>
        <end position="63"/>
    </location>
</feature>
<dbReference type="GO" id="GO:0005886">
    <property type="term" value="C:plasma membrane"/>
    <property type="evidence" value="ECO:0007669"/>
    <property type="project" value="UniProtKB-SubCell"/>
</dbReference>
<dbReference type="Proteomes" id="UP001519460">
    <property type="component" value="Unassembled WGS sequence"/>
</dbReference>
<feature type="domain" description="G-protein coupled receptors family 1 profile" evidence="11">
    <location>
        <begin position="54"/>
        <end position="216"/>
    </location>
</feature>
<dbReference type="InterPro" id="IPR000276">
    <property type="entry name" value="GPCR_Rhodpsn"/>
</dbReference>
<organism evidence="12 13">
    <name type="scientific">Batillaria attramentaria</name>
    <dbReference type="NCBI Taxonomy" id="370345"/>
    <lineage>
        <taxon>Eukaryota</taxon>
        <taxon>Metazoa</taxon>
        <taxon>Spiralia</taxon>
        <taxon>Lophotrochozoa</taxon>
        <taxon>Mollusca</taxon>
        <taxon>Gastropoda</taxon>
        <taxon>Caenogastropoda</taxon>
        <taxon>Sorbeoconcha</taxon>
        <taxon>Cerithioidea</taxon>
        <taxon>Batillariidae</taxon>
        <taxon>Batillaria</taxon>
    </lineage>
</organism>
<feature type="transmembrane region" description="Helical" evidence="10">
    <location>
        <begin position="108"/>
        <end position="136"/>
    </location>
</feature>
<dbReference type="PRINTS" id="PR00237">
    <property type="entry name" value="GPCRRHODOPSN"/>
</dbReference>
<evidence type="ECO:0000259" key="11">
    <source>
        <dbReference type="PROSITE" id="PS50262"/>
    </source>
</evidence>
<comment type="subcellular location">
    <subcellularLocation>
        <location evidence="1">Cell membrane</location>
        <topology evidence="1">Multi-pass membrane protein</topology>
    </subcellularLocation>
</comment>
<feature type="transmembrane region" description="Helical" evidence="10">
    <location>
        <begin position="75"/>
        <end position="93"/>
    </location>
</feature>
<feature type="region of interest" description="Disordered" evidence="9">
    <location>
        <begin position="1"/>
        <end position="23"/>
    </location>
</feature>
<dbReference type="AlphaFoldDB" id="A0ABD0L1H7"/>